<dbReference type="EMBL" id="LR797399">
    <property type="protein sequence ID" value="CAB4213459.1"/>
    <property type="molecule type" value="Genomic_DNA"/>
</dbReference>
<evidence type="ECO:0000313" key="1">
    <source>
        <dbReference type="EMBL" id="CAB4140572.1"/>
    </source>
</evidence>
<reference evidence="1" key="1">
    <citation type="submission" date="2020-04" db="EMBL/GenBank/DDBJ databases">
        <authorList>
            <person name="Chiriac C."/>
            <person name="Salcher M."/>
            <person name="Ghai R."/>
            <person name="Kavagutti S V."/>
        </authorList>
    </citation>
    <scope>NUCLEOTIDE SEQUENCE</scope>
</reference>
<organism evidence="1">
    <name type="scientific">uncultured Caudovirales phage</name>
    <dbReference type="NCBI Taxonomy" id="2100421"/>
    <lineage>
        <taxon>Viruses</taxon>
        <taxon>Duplodnaviria</taxon>
        <taxon>Heunggongvirae</taxon>
        <taxon>Uroviricota</taxon>
        <taxon>Caudoviricetes</taxon>
        <taxon>Peduoviridae</taxon>
        <taxon>Maltschvirus</taxon>
        <taxon>Maltschvirus maltsch</taxon>
    </lineage>
</organism>
<evidence type="ECO:0000313" key="3">
    <source>
        <dbReference type="EMBL" id="CAB4213459.1"/>
    </source>
</evidence>
<proteinExistence type="predicted"/>
<name>A0A6J5M2X6_9CAUD</name>
<gene>
    <name evidence="3" type="ORF">UFOVP1449_26</name>
    <name evidence="1" type="ORF">UFOVP400_37</name>
    <name evidence="2" type="ORF">UFOVP669_46</name>
</gene>
<accession>A0A6J5M2X6</accession>
<dbReference type="EMBL" id="LR796626">
    <property type="protein sequence ID" value="CAB4156152.1"/>
    <property type="molecule type" value="Genomic_DNA"/>
</dbReference>
<evidence type="ECO:0000313" key="2">
    <source>
        <dbReference type="EMBL" id="CAB4156152.1"/>
    </source>
</evidence>
<sequence>MSYFNPALTDPEMLASASFMEGYPVRTLAQRLALRRAIACSVREDLARVRTLQQAGELAQALVLLDECRARLDWSSDVPR</sequence>
<protein>
    <submittedName>
        <fullName evidence="1">Uncharacterized protein</fullName>
    </submittedName>
</protein>
<dbReference type="EMBL" id="LR796370">
    <property type="protein sequence ID" value="CAB4140572.1"/>
    <property type="molecule type" value="Genomic_DNA"/>
</dbReference>